<reference evidence="1 2" key="1">
    <citation type="submission" date="2018-01" db="EMBL/GenBank/DDBJ databases">
        <title>Draft genome sequence of Paucibacter aquatile CR182 isolated from freshwater of the Nakdong River.</title>
        <authorList>
            <person name="Choi A."/>
            <person name="Chung E.J."/>
        </authorList>
    </citation>
    <scope>NUCLEOTIDE SEQUENCE [LARGE SCALE GENOMIC DNA]</scope>
    <source>
        <strain evidence="1 2">CR182</strain>
    </source>
</reference>
<dbReference type="Proteomes" id="UP000235916">
    <property type="component" value="Unassembled WGS sequence"/>
</dbReference>
<protein>
    <submittedName>
        <fullName evidence="1">DUF4390 domain-containing protein</fullName>
    </submittedName>
</protein>
<gene>
    <name evidence="1" type="ORF">C1O66_13345</name>
</gene>
<evidence type="ECO:0000313" key="2">
    <source>
        <dbReference type="Proteomes" id="UP000235916"/>
    </source>
</evidence>
<name>A0A2N8KYA6_9BURK</name>
<sequence>MLLSSPAPVHRCCLQPKPASAAWQLLCHFGAALLMAVCLALAAPAARAEGVDLTGISTSRTEEGLDLSFSTRFELPRAAEDALMKGVSLYFVAEVSLQRKRWYWRDARVSKVSRGWRLYWYALTRQYRVSSGGLTQSFNNLPDALASLRGVSGWRIAEARELDEDGSHYLEFAYRLDTSQLPKPMQIGLSAGQGWNLGVERVFGLNPDFSPRTSAPAP</sequence>
<accession>A0A2N8KYA6</accession>
<keyword evidence="2" id="KW-1185">Reference proteome</keyword>
<comment type="caution">
    <text evidence="1">The sequence shown here is derived from an EMBL/GenBank/DDBJ whole genome shotgun (WGS) entry which is preliminary data.</text>
</comment>
<dbReference type="AlphaFoldDB" id="A0A2N8KYA6"/>
<dbReference type="Pfam" id="PF14334">
    <property type="entry name" value="DUF4390"/>
    <property type="match status" value="1"/>
</dbReference>
<organism evidence="1 2">
    <name type="scientific">Kinneretia aquatilis</name>
    <dbReference type="NCBI Taxonomy" id="2070761"/>
    <lineage>
        <taxon>Bacteria</taxon>
        <taxon>Pseudomonadati</taxon>
        <taxon>Pseudomonadota</taxon>
        <taxon>Betaproteobacteria</taxon>
        <taxon>Burkholderiales</taxon>
        <taxon>Sphaerotilaceae</taxon>
        <taxon>Roseateles</taxon>
    </lineage>
</organism>
<dbReference type="InterPro" id="IPR025500">
    <property type="entry name" value="DUF4390"/>
</dbReference>
<proteinExistence type="predicted"/>
<dbReference type="EMBL" id="POSP01000003">
    <property type="protein sequence ID" value="PND38411.1"/>
    <property type="molecule type" value="Genomic_DNA"/>
</dbReference>
<evidence type="ECO:0000313" key="1">
    <source>
        <dbReference type="EMBL" id="PND38411.1"/>
    </source>
</evidence>